<feature type="domain" description="ENT" evidence="3">
    <location>
        <begin position="350"/>
        <end position="414"/>
    </location>
</feature>
<accession>A0A2Z7AL10</accession>
<evidence type="ECO:0000256" key="2">
    <source>
        <dbReference type="ARBA" id="ARBA00023242"/>
    </source>
</evidence>
<dbReference type="InterPro" id="IPR036142">
    <property type="entry name" value="ENT_dom-like_sf"/>
</dbReference>
<dbReference type="Proteomes" id="UP000250235">
    <property type="component" value="Unassembled WGS sequence"/>
</dbReference>
<dbReference type="PANTHER" id="PTHR31917:SF5">
    <property type="entry name" value="OS02G0204500 PROTEIN"/>
    <property type="match status" value="1"/>
</dbReference>
<dbReference type="InterPro" id="IPR014002">
    <property type="entry name" value="Agenet_dom_plant"/>
</dbReference>
<dbReference type="EMBL" id="KV014362">
    <property type="protein sequence ID" value="KZV22514.1"/>
    <property type="molecule type" value="Genomic_DNA"/>
</dbReference>
<dbReference type="SUPFAM" id="SSF158639">
    <property type="entry name" value="ENT-like"/>
    <property type="match status" value="1"/>
</dbReference>
<keyword evidence="5" id="KW-1185">Reference proteome</keyword>
<sequence length="414" mass="47005">MRFRKGDKVEVMSKKEGPVSWRLAEVLSCKGHSLCLRYDPFPGGEKELMVETVSREFVRPVPPLVQGLENCVSGDIVEVFYQFSWHISAIVKIMVSKRGNTNNKVYRADAVFQNKYLVRIIGSSKELVVDQSNIRLRQTWHQGKWILMVKTSQKCEEKRATKPSTSNCYQKMNFQVPLSNACPTTQKDFVHDNLGVRKSPAFSARSLKRKSPNRDSLAEAHNGHVCKFRAVEKDGQKVDAVAYPREILGKKNMHASFKYISYRSNQAESAKQNYDLGCSRVRISESSTQSEASSVGSCSMTNQTNQKTNMFRHFMPLSCQVTDTLCSDAESCYGLDSVRESCSLHSEEELEVSIHRFELHAYSNTLEALYASGPLSWEREALLTNLRSMLNISNDEHLMELKHLISANTDVHIR</sequence>
<dbReference type="Gene3D" id="1.10.1240.40">
    <property type="entry name" value="ENT domain"/>
    <property type="match status" value="1"/>
</dbReference>
<dbReference type="OrthoDB" id="891596at2759"/>
<dbReference type="Pfam" id="PF05641">
    <property type="entry name" value="Agenet"/>
    <property type="match status" value="1"/>
</dbReference>
<comment type="subcellular location">
    <subcellularLocation>
        <location evidence="1">Nucleus</location>
    </subcellularLocation>
</comment>
<evidence type="ECO:0000313" key="4">
    <source>
        <dbReference type="EMBL" id="KZV22514.1"/>
    </source>
</evidence>
<dbReference type="SMART" id="SM00743">
    <property type="entry name" value="Agenet"/>
    <property type="match status" value="2"/>
</dbReference>
<gene>
    <name evidence="4" type="ORF">F511_09036</name>
</gene>
<protein>
    <recommendedName>
        <fullName evidence="3">ENT domain-containing protein</fullName>
    </recommendedName>
</protein>
<dbReference type="InterPro" id="IPR005491">
    <property type="entry name" value="ENT_dom"/>
</dbReference>
<dbReference type="InterPro" id="IPR008395">
    <property type="entry name" value="Agenet-like_dom"/>
</dbReference>
<name>A0A2Z7AL10_9LAMI</name>
<proteinExistence type="predicted"/>
<keyword evidence="2" id="KW-0539">Nucleus</keyword>
<dbReference type="Pfam" id="PF03735">
    <property type="entry name" value="ENT"/>
    <property type="match status" value="1"/>
</dbReference>
<dbReference type="PROSITE" id="PS51138">
    <property type="entry name" value="ENT"/>
    <property type="match status" value="1"/>
</dbReference>
<evidence type="ECO:0000259" key="3">
    <source>
        <dbReference type="PROSITE" id="PS51138"/>
    </source>
</evidence>
<reference evidence="4 5" key="1">
    <citation type="journal article" date="2015" name="Proc. Natl. Acad. Sci. U.S.A.">
        <title>The resurrection genome of Boea hygrometrica: A blueprint for survival of dehydration.</title>
        <authorList>
            <person name="Xiao L."/>
            <person name="Yang G."/>
            <person name="Zhang L."/>
            <person name="Yang X."/>
            <person name="Zhao S."/>
            <person name="Ji Z."/>
            <person name="Zhou Q."/>
            <person name="Hu M."/>
            <person name="Wang Y."/>
            <person name="Chen M."/>
            <person name="Xu Y."/>
            <person name="Jin H."/>
            <person name="Xiao X."/>
            <person name="Hu G."/>
            <person name="Bao F."/>
            <person name="Hu Y."/>
            <person name="Wan P."/>
            <person name="Li L."/>
            <person name="Deng X."/>
            <person name="Kuang T."/>
            <person name="Xiang C."/>
            <person name="Zhu J.K."/>
            <person name="Oliver M.J."/>
            <person name="He Y."/>
        </authorList>
    </citation>
    <scope>NUCLEOTIDE SEQUENCE [LARGE SCALE GENOMIC DNA]</scope>
    <source>
        <strain evidence="5">cv. XS01</strain>
    </source>
</reference>
<dbReference type="AlphaFoldDB" id="A0A2Z7AL10"/>
<dbReference type="SMART" id="SM01191">
    <property type="entry name" value="ENT"/>
    <property type="match status" value="1"/>
</dbReference>
<dbReference type="GO" id="GO:0005634">
    <property type="term" value="C:nucleus"/>
    <property type="evidence" value="ECO:0007669"/>
    <property type="project" value="UniProtKB-SubCell"/>
</dbReference>
<organism evidence="4 5">
    <name type="scientific">Dorcoceras hygrometricum</name>
    <dbReference type="NCBI Taxonomy" id="472368"/>
    <lineage>
        <taxon>Eukaryota</taxon>
        <taxon>Viridiplantae</taxon>
        <taxon>Streptophyta</taxon>
        <taxon>Embryophyta</taxon>
        <taxon>Tracheophyta</taxon>
        <taxon>Spermatophyta</taxon>
        <taxon>Magnoliopsida</taxon>
        <taxon>eudicotyledons</taxon>
        <taxon>Gunneridae</taxon>
        <taxon>Pentapetalae</taxon>
        <taxon>asterids</taxon>
        <taxon>lamiids</taxon>
        <taxon>Lamiales</taxon>
        <taxon>Gesneriaceae</taxon>
        <taxon>Didymocarpoideae</taxon>
        <taxon>Trichosporeae</taxon>
        <taxon>Loxocarpinae</taxon>
        <taxon>Dorcoceras</taxon>
    </lineage>
</organism>
<evidence type="ECO:0000256" key="1">
    <source>
        <dbReference type="ARBA" id="ARBA00004123"/>
    </source>
</evidence>
<evidence type="ECO:0000313" key="5">
    <source>
        <dbReference type="Proteomes" id="UP000250235"/>
    </source>
</evidence>
<dbReference type="PANTHER" id="PTHR31917">
    <property type="entry name" value="AGENET DOMAIN-CONTAINING PROTEIN-RELATED"/>
    <property type="match status" value="1"/>
</dbReference>